<feature type="compositionally biased region" description="Basic and acidic residues" evidence="1">
    <location>
        <begin position="35"/>
        <end position="61"/>
    </location>
</feature>
<protein>
    <submittedName>
        <fullName evidence="2">Uncharacterized protein</fullName>
    </submittedName>
</protein>
<accession>A0A385YQ77</accession>
<evidence type="ECO:0000313" key="2">
    <source>
        <dbReference type="EMBL" id="AYC28899.1"/>
    </source>
</evidence>
<reference evidence="3" key="1">
    <citation type="submission" date="2018-09" db="EMBL/GenBank/DDBJ databases">
        <authorList>
            <person name="Zhu H."/>
        </authorList>
    </citation>
    <scope>NUCLEOTIDE SEQUENCE [LARGE SCALE GENOMIC DNA]</scope>
    <source>
        <strain evidence="3">K2R23-3</strain>
    </source>
</reference>
<name>A0A385YQ77_9BACL</name>
<evidence type="ECO:0000313" key="3">
    <source>
        <dbReference type="Proteomes" id="UP000265725"/>
    </source>
</evidence>
<dbReference type="AlphaFoldDB" id="A0A385YQ77"/>
<feature type="region of interest" description="Disordered" evidence="1">
    <location>
        <begin position="34"/>
        <end position="61"/>
    </location>
</feature>
<keyword evidence="3" id="KW-1185">Reference proteome</keyword>
<evidence type="ECO:0000256" key="1">
    <source>
        <dbReference type="SAM" id="MobiDB-lite"/>
    </source>
</evidence>
<gene>
    <name evidence="2" type="ORF">D3873_03075</name>
</gene>
<dbReference type="Proteomes" id="UP000265725">
    <property type="component" value="Chromosome"/>
</dbReference>
<dbReference type="EMBL" id="CP032418">
    <property type="protein sequence ID" value="AYC28899.1"/>
    <property type="molecule type" value="Genomic_DNA"/>
</dbReference>
<dbReference type="KEGG" id="paek:D3873_03075"/>
<sequence>MYNLRFNSHAMKKDVGRLKRVSFFGRKIAQGKLNKLSEKEKRRLKIKDGQHEHHVDERGGN</sequence>
<proteinExistence type="predicted"/>
<organism evidence="2 3">
    <name type="scientific">Paenisporosarcina cavernae</name>
    <dbReference type="NCBI Taxonomy" id="2320858"/>
    <lineage>
        <taxon>Bacteria</taxon>
        <taxon>Bacillati</taxon>
        <taxon>Bacillota</taxon>
        <taxon>Bacilli</taxon>
        <taxon>Bacillales</taxon>
        <taxon>Caryophanaceae</taxon>
        <taxon>Paenisporosarcina</taxon>
    </lineage>
</organism>